<proteinExistence type="predicted"/>
<dbReference type="PANTHER" id="PTHR42939">
    <property type="entry name" value="ABC TRANSPORTER ATP-BINDING PROTEIN ALBC-RELATED"/>
    <property type="match status" value="1"/>
</dbReference>
<dbReference type="EMBL" id="NVLK01000016">
    <property type="protein sequence ID" value="PEC22614.1"/>
    <property type="molecule type" value="Genomic_DNA"/>
</dbReference>
<protein>
    <submittedName>
        <fullName evidence="5">Multidrug ABC transporter ATP-binding protein</fullName>
    </submittedName>
</protein>
<dbReference type="InterPro" id="IPR003439">
    <property type="entry name" value="ABC_transporter-like_ATP-bd"/>
</dbReference>
<evidence type="ECO:0000259" key="4">
    <source>
        <dbReference type="PROSITE" id="PS50893"/>
    </source>
</evidence>
<dbReference type="CDD" id="cd03230">
    <property type="entry name" value="ABC_DR_subfamily_A"/>
    <property type="match status" value="1"/>
</dbReference>
<dbReference type="PANTHER" id="PTHR42939:SF1">
    <property type="entry name" value="ABC TRANSPORTER ATP-BINDING PROTEIN ALBC-RELATED"/>
    <property type="match status" value="1"/>
</dbReference>
<dbReference type="Gene3D" id="3.40.50.300">
    <property type="entry name" value="P-loop containing nucleotide triphosphate hydrolases"/>
    <property type="match status" value="1"/>
</dbReference>
<keyword evidence="2" id="KW-0547">Nucleotide-binding</keyword>
<dbReference type="SUPFAM" id="SSF52540">
    <property type="entry name" value="P-loop containing nucleoside triphosphate hydrolases"/>
    <property type="match status" value="1"/>
</dbReference>
<comment type="caution">
    <text evidence="5">The sequence shown here is derived from an EMBL/GenBank/DDBJ whole genome shotgun (WGS) entry which is preliminary data.</text>
</comment>
<dbReference type="SMART" id="SM00382">
    <property type="entry name" value="AAA"/>
    <property type="match status" value="1"/>
</dbReference>
<evidence type="ECO:0000256" key="2">
    <source>
        <dbReference type="ARBA" id="ARBA00022741"/>
    </source>
</evidence>
<dbReference type="InterPro" id="IPR051782">
    <property type="entry name" value="ABC_Transporter_VariousFunc"/>
</dbReference>
<dbReference type="AlphaFoldDB" id="A0A2A7I0J6"/>
<dbReference type="GO" id="GO:0005524">
    <property type="term" value="F:ATP binding"/>
    <property type="evidence" value="ECO:0007669"/>
    <property type="project" value="UniProtKB-KW"/>
</dbReference>
<name>A0A2A7I0J6_BACCE</name>
<dbReference type="InterPro" id="IPR027417">
    <property type="entry name" value="P-loop_NTPase"/>
</dbReference>
<dbReference type="Proteomes" id="UP000220006">
    <property type="component" value="Unassembled WGS sequence"/>
</dbReference>
<organism evidence="5 6">
    <name type="scientific">Bacillus cereus</name>
    <dbReference type="NCBI Taxonomy" id="1396"/>
    <lineage>
        <taxon>Bacteria</taxon>
        <taxon>Bacillati</taxon>
        <taxon>Bacillota</taxon>
        <taxon>Bacilli</taxon>
        <taxon>Bacillales</taxon>
        <taxon>Bacillaceae</taxon>
        <taxon>Bacillus</taxon>
        <taxon>Bacillus cereus group</taxon>
    </lineage>
</organism>
<dbReference type="RefSeq" id="WP_097903265.1">
    <property type="nucleotide sequence ID" value="NZ_NVLK01000016.1"/>
</dbReference>
<accession>A0A2A7I0J6</accession>
<dbReference type="GO" id="GO:0016887">
    <property type="term" value="F:ATP hydrolysis activity"/>
    <property type="evidence" value="ECO:0007669"/>
    <property type="project" value="InterPro"/>
</dbReference>
<keyword evidence="3 5" id="KW-0067">ATP-binding</keyword>
<evidence type="ECO:0000256" key="1">
    <source>
        <dbReference type="ARBA" id="ARBA00022448"/>
    </source>
</evidence>
<dbReference type="PROSITE" id="PS50893">
    <property type="entry name" value="ABC_TRANSPORTER_2"/>
    <property type="match status" value="1"/>
</dbReference>
<feature type="domain" description="ABC transporter" evidence="4">
    <location>
        <begin position="4"/>
        <end position="230"/>
    </location>
</feature>
<evidence type="ECO:0000313" key="6">
    <source>
        <dbReference type="Proteomes" id="UP000220006"/>
    </source>
</evidence>
<reference evidence="5 6" key="1">
    <citation type="submission" date="2017-09" db="EMBL/GenBank/DDBJ databases">
        <title>Large-scale bioinformatics analysis of Bacillus genomes uncovers conserved roles of natural products in bacterial physiology.</title>
        <authorList>
            <consortium name="Agbiome Team Llc"/>
            <person name="Bleich R.M."/>
            <person name="Grubbs K.J."/>
            <person name="Santa Maria K.C."/>
            <person name="Allen S.E."/>
            <person name="Farag S."/>
            <person name="Shank E.A."/>
            <person name="Bowers A."/>
        </authorList>
    </citation>
    <scope>NUCLEOTIDE SEQUENCE [LARGE SCALE GENOMIC DNA]</scope>
    <source>
        <strain evidence="5 6">AFS096845</strain>
    </source>
</reference>
<evidence type="ECO:0000313" key="5">
    <source>
        <dbReference type="EMBL" id="PEC22614.1"/>
    </source>
</evidence>
<evidence type="ECO:0000256" key="3">
    <source>
        <dbReference type="ARBA" id="ARBA00022840"/>
    </source>
</evidence>
<dbReference type="Pfam" id="PF00005">
    <property type="entry name" value="ABC_tran"/>
    <property type="match status" value="1"/>
</dbReference>
<sequence length="234" mass="26634">MIVLNLNEVCKRYKKKIALSPISFQSKEGECIVLCGGNGAGKSTLLDIIAGITIPTTGTVQLDNIELQKDRKQYVSKIGYMPDDFHAQQDMTVQEFLLFYAVFRNIGKEKVQAVIKTIGLNEKQNEPLHRLSKGMRQRLLFGQACLGDPKILILDEPTNGLDPYWVDEFLKILKTLKRNGTMIIFSTHMMDVAAEIGDRILFMKEGKVIQEIKNDGDLENLTITLLQMHRRWIH</sequence>
<gene>
    <name evidence="5" type="ORF">COM96_07485</name>
</gene>
<dbReference type="InterPro" id="IPR003593">
    <property type="entry name" value="AAA+_ATPase"/>
</dbReference>
<keyword evidence="1" id="KW-0813">Transport</keyword>